<dbReference type="InterPro" id="IPR011993">
    <property type="entry name" value="PH-like_dom_sf"/>
</dbReference>
<dbReference type="AlphaFoldDB" id="A0A177A5E6"/>
<dbReference type="InterPro" id="IPR039712">
    <property type="entry name" value="Meu6"/>
</dbReference>
<feature type="compositionally biased region" description="Basic residues" evidence="1">
    <location>
        <begin position="245"/>
        <end position="257"/>
    </location>
</feature>
<evidence type="ECO:0000259" key="2">
    <source>
        <dbReference type="Pfam" id="PF15406"/>
    </source>
</evidence>
<reference evidence="3" key="1">
    <citation type="submission" date="2016-03" db="EMBL/GenBank/DDBJ databases">
        <title>Updated assembly of Pseudogymnoascus destructans, the fungus causing white-nose syndrome of bats.</title>
        <authorList>
            <person name="Palmer J.M."/>
            <person name="Drees K.P."/>
            <person name="Foster J.T."/>
            <person name="Lindner D.L."/>
        </authorList>
    </citation>
    <scope>NUCLEOTIDE SEQUENCE [LARGE SCALE GENOMIC DNA]</scope>
    <source>
        <strain evidence="3">20631-21</strain>
    </source>
</reference>
<dbReference type="Gene3D" id="2.30.29.30">
    <property type="entry name" value="Pleckstrin-homology domain (PH domain)/Phosphotyrosine-binding domain (PTB)"/>
    <property type="match status" value="1"/>
</dbReference>
<feature type="compositionally biased region" description="Low complexity" evidence="1">
    <location>
        <begin position="462"/>
        <end position="485"/>
    </location>
</feature>
<evidence type="ECO:0000256" key="1">
    <source>
        <dbReference type="SAM" id="MobiDB-lite"/>
    </source>
</evidence>
<feature type="compositionally biased region" description="Basic and acidic residues" evidence="1">
    <location>
        <begin position="217"/>
        <end position="244"/>
    </location>
</feature>
<sequence length="506" mass="53381">MSEIQKPVEEVVDVVDAAPAEVVVAPVEEVAPVEIAPATTDEVTPEAAVETPKKEFDGEGVIGYKAPGGFIKKLAGFQKRFFWFGTDAVEVKSLSNYLRGEKPEVGNHNAAWASQTGKGLLYFSKHAGEKSAPVGLINLADITDIKEDGTVEFSFVSNSQKHVFQAANLVDRDSWVAALKEKSIEAKESTEAITDSEGYKEQLASLSKPAVVAAKVEEKKEEKAVAAEETKDEDKKEETKEEKKARTKSRSASRKRNSIFGGFNLGSKKEEVAAADKAVTEEEPVTETAPVKAAVVEEAAAPVEAPAAEAAVVEEAVVPETRPAASKRHSSLFDFKSRFGSKKATSEATPAVPAKDDEVVTSTEAPVIPAVEQSEPLATSIASPATVPAEAVVAGEPVAEVAAEATKADKRKSALPFGLGQKKEKVEKALEAEGEKVEKSLSPFAKLRQTVKHKTSTKAAEKPAVTEAEAPAATEATAETAVEAAAEEPVVAAPIQTTTPVVSATA</sequence>
<protein>
    <recommendedName>
        <fullName evidence="2">Meiotic expression up-regulated protein 6 PH domain-containing protein</fullName>
    </recommendedName>
</protein>
<dbReference type="EMBL" id="KV441405">
    <property type="protein sequence ID" value="OAF56194.1"/>
    <property type="molecule type" value="Genomic_DNA"/>
</dbReference>
<feature type="region of interest" description="Disordered" evidence="1">
    <location>
        <begin position="217"/>
        <end position="262"/>
    </location>
</feature>
<feature type="region of interest" description="Disordered" evidence="1">
    <location>
        <begin position="448"/>
        <end position="485"/>
    </location>
</feature>
<dbReference type="Pfam" id="PF15406">
    <property type="entry name" value="PH_6"/>
    <property type="match status" value="1"/>
</dbReference>
<dbReference type="VEuPathDB" id="FungiDB:GMDG_02528"/>
<dbReference type="PANTHER" id="PTHR42073">
    <property type="entry name" value="MEIOTIC EXPRESSION UP-REGULATED PROTEIN 6"/>
    <property type="match status" value="1"/>
</dbReference>
<dbReference type="SUPFAM" id="SSF50729">
    <property type="entry name" value="PH domain-like"/>
    <property type="match status" value="1"/>
</dbReference>
<dbReference type="InterPro" id="IPR039483">
    <property type="entry name" value="Meu6_PH_dom"/>
</dbReference>
<name>A0A177A5E6_9PEZI</name>
<dbReference type="GeneID" id="36290549"/>
<proteinExistence type="predicted"/>
<dbReference type="OrthoDB" id="5593352at2759"/>
<dbReference type="Proteomes" id="UP000077154">
    <property type="component" value="Unassembled WGS sequence"/>
</dbReference>
<feature type="domain" description="Meiotic expression up-regulated protein 6 PH" evidence="2">
    <location>
        <begin position="77"/>
        <end position="182"/>
    </location>
</feature>
<evidence type="ECO:0000313" key="3">
    <source>
        <dbReference type="EMBL" id="OAF56194.1"/>
    </source>
</evidence>
<dbReference type="RefSeq" id="XP_024321491.1">
    <property type="nucleotide sequence ID" value="XM_024471074.1"/>
</dbReference>
<dbReference type="eggNOG" id="ENOG502S2JB">
    <property type="taxonomic scope" value="Eukaryota"/>
</dbReference>
<organism evidence="3">
    <name type="scientific">Pseudogymnoascus destructans</name>
    <dbReference type="NCBI Taxonomy" id="655981"/>
    <lineage>
        <taxon>Eukaryota</taxon>
        <taxon>Fungi</taxon>
        <taxon>Dikarya</taxon>
        <taxon>Ascomycota</taxon>
        <taxon>Pezizomycotina</taxon>
        <taxon>Leotiomycetes</taxon>
        <taxon>Thelebolales</taxon>
        <taxon>Thelebolaceae</taxon>
        <taxon>Pseudogymnoascus</taxon>
    </lineage>
</organism>
<dbReference type="PANTHER" id="PTHR42073:SF1">
    <property type="entry name" value="MEIOTIC EXPRESSION UP-REGULATED PROTEIN 6"/>
    <property type="match status" value="1"/>
</dbReference>
<accession>A0A177A5E6</accession>
<gene>
    <name evidence="3" type="ORF">VC83_07504</name>
</gene>